<sequence length="258" mass="29775">MLIKDQLLRDVIITSVPSRIISLVPSQTELLVELGLEDKLVGVTKFCVHPKNIRKKATVVGGTKQVNLEKIKALHPDFIICNKEENTKEMVFHLEKIAPVWISDISSISESIEMIKLLGSILKVEKKAADLISEIDKEKKDFTNFMKNKPTRKVGYLIWKNPYMVAGQDTFINELLRLNKFENFLDDSKSRYPEIDLSELKEKVSLLLLSSEPFPFKEKHLIEIQEETGVETILVDGEYFSWYGSRLKKAFNYFRTLH</sequence>
<evidence type="ECO:0000259" key="2">
    <source>
        <dbReference type="PROSITE" id="PS50983"/>
    </source>
</evidence>
<evidence type="ECO:0000313" key="3">
    <source>
        <dbReference type="EMBL" id="OAB75812.1"/>
    </source>
</evidence>
<dbReference type="InterPro" id="IPR050902">
    <property type="entry name" value="ABC_Transporter_SBP"/>
</dbReference>
<proteinExistence type="predicted"/>
<accession>A0A167ERM7</accession>
<dbReference type="PANTHER" id="PTHR30535">
    <property type="entry name" value="VITAMIN B12-BINDING PROTEIN"/>
    <property type="match status" value="1"/>
</dbReference>
<gene>
    <name evidence="3" type="ORF">ULVI_15160</name>
</gene>
<evidence type="ECO:0000313" key="4">
    <source>
        <dbReference type="Proteomes" id="UP000077013"/>
    </source>
</evidence>
<dbReference type="STRING" id="1763537.ULVI_15160"/>
<evidence type="ECO:0000256" key="1">
    <source>
        <dbReference type="ARBA" id="ARBA00022729"/>
    </source>
</evidence>
<dbReference type="SUPFAM" id="SSF53807">
    <property type="entry name" value="Helical backbone' metal receptor"/>
    <property type="match status" value="1"/>
</dbReference>
<dbReference type="InterPro" id="IPR054828">
    <property type="entry name" value="Vit_B12_bind_prot"/>
</dbReference>
<dbReference type="Proteomes" id="UP000077013">
    <property type="component" value="Unassembled WGS sequence"/>
</dbReference>
<dbReference type="PROSITE" id="PS50983">
    <property type="entry name" value="FE_B12_PBP"/>
    <property type="match status" value="1"/>
</dbReference>
<keyword evidence="1" id="KW-0732">Signal</keyword>
<dbReference type="EMBL" id="LRXL01000053">
    <property type="protein sequence ID" value="OAB75812.1"/>
    <property type="molecule type" value="Genomic_DNA"/>
</dbReference>
<dbReference type="Gene3D" id="3.40.50.1980">
    <property type="entry name" value="Nitrogenase molybdenum iron protein domain"/>
    <property type="match status" value="2"/>
</dbReference>
<keyword evidence="4" id="KW-1185">Reference proteome</keyword>
<comment type="caution">
    <text evidence="3">The sequence shown here is derived from an EMBL/GenBank/DDBJ whole genome shotgun (WGS) entry which is preliminary data.</text>
</comment>
<dbReference type="RefSeq" id="WP_068593650.1">
    <property type="nucleotide sequence ID" value="NZ_LRXL01000053.1"/>
</dbReference>
<dbReference type="NCBIfam" id="NF038402">
    <property type="entry name" value="TroA_like"/>
    <property type="match status" value="1"/>
</dbReference>
<dbReference type="Pfam" id="PF01497">
    <property type="entry name" value="Peripla_BP_2"/>
    <property type="match status" value="1"/>
</dbReference>
<dbReference type="OrthoDB" id="9816357at2"/>
<feature type="domain" description="Fe/B12 periplasmic-binding" evidence="2">
    <location>
        <begin position="19"/>
        <end position="258"/>
    </location>
</feature>
<organism evidence="3 4">
    <name type="scientific">Cochleicola gelatinilyticus</name>
    <dbReference type="NCBI Taxonomy" id="1763537"/>
    <lineage>
        <taxon>Bacteria</taxon>
        <taxon>Pseudomonadati</taxon>
        <taxon>Bacteroidota</taxon>
        <taxon>Flavobacteriia</taxon>
        <taxon>Flavobacteriales</taxon>
        <taxon>Flavobacteriaceae</taxon>
        <taxon>Cochleicola</taxon>
    </lineage>
</organism>
<reference evidence="3 4" key="1">
    <citation type="submission" date="2016-02" db="EMBL/GenBank/DDBJ databases">
        <title>Ulvibacter sp. LPB0005, isolated from Thais luteostoma.</title>
        <authorList>
            <person name="Shin S.-K."/>
            <person name="Yi H."/>
        </authorList>
    </citation>
    <scope>NUCLEOTIDE SEQUENCE [LARGE SCALE GENOMIC DNA]</scope>
    <source>
        <strain evidence="3 4">LPB0005</strain>
    </source>
</reference>
<name>A0A167ERM7_9FLAO</name>
<protein>
    <submittedName>
        <fullName evidence="3">Cobalamin-binding protein</fullName>
    </submittedName>
</protein>
<dbReference type="InterPro" id="IPR002491">
    <property type="entry name" value="ABC_transptr_periplasmic_BD"/>
</dbReference>
<dbReference type="PANTHER" id="PTHR30535:SF34">
    <property type="entry name" value="MOLYBDATE-BINDING PROTEIN MOLA"/>
    <property type="match status" value="1"/>
</dbReference>
<dbReference type="AlphaFoldDB" id="A0A167ERM7"/>